<feature type="region of interest" description="Disordered" evidence="1">
    <location>
        <begin position="91"/>
        <end position="252"/>
    </location>
</feature>
<reference evidence="4" key="1">
    <citation type="submission" date="2022-10" db="EMBL/GenBank/DDBJ databases">
        <title>Genome assembly of Pristionchus species.</title>
        <authorList>
            <person name="Yoshida K."/>
            <person name="Sommer R.J."/>
        </authorList>
    </citation>
    <scope>NUCLEOTIDE SEQUENCE [LARGE SCALE GENOMIC DNA]</scope>
    <source>
        <strain evidence="4">RS5460</strain>
    </source>
</reference>
<keyword evidence="4" id="KW-1185">Reference proteome</keyword>
<dbReference type="Proteomes" id="UP001328107">
    <property type="component" value="Unassembled WGS sequence"/>
</dbReference>
<dbReference type="PANTHER" id="PTHR36514:SF3">
    <property type="entry name" value="ASCARIS SUUM EPICUTICLIN PROTEIN RELATED"/>
    <property type="match status" value="1"/>
</dbReference>
<organism evidence="3 4">
    <name type="scientific">Pristionchus mayeri</name>
    <dbReference type="NCBI Taxonomy" id="1317129"/>
    <lineage>
        <taxon>Eukaryota</taxon>
        <taxon>Metazoa</taxon>
        <taxon>Ecdysozoa</taxon>
        <taxon>Nematoda</taxon>
        <taxon>Chromadorea</taxon>
        <taxon>Rhabditida</taxon>
        <taxon>Rhabditina</taxon>
        <taxon>Diplogasteromorpha</taxon>
        <taxon>Diplogasteroidea</taxon>
        <taxon>Neodiplogasteridae</taxon>
        <taxon>Pristionchus</taxon>
    </lineage>
</organism>
<accession>A0AAN5CN46</accession>
<dbReference type="EMBL" id="BTRK01000004">
    <property type="protein sequence ID" value="GMR47468.1"/>
    <property type="molecule type" value="Genomic_DNA"/>
</dbReference>
<feature type="signal peptide" evidence="2">
    <location>
        <begin position="1"/>
        <end position="15"/>
    </location>
</feature>
<feature type="compositionally biased region" description="Low complexity" evidence="1">
    <location>
        <begin position="138"/>
        <end position="152"/>
    </location>
</feature>
<sequence length="252" mass="26712">MLPLILLILSYSVLAQESPSAVVETTVGPHLTTVESTVPLEVTEIGSMTEEHPTVKAQNRLGEGTVIRPKMSAQKDTKRANIQTKVANRHTLSFSGYDKDRSARARRTAANAVQNGYGDEPITPAANEYGGEDSGEGTSTQDTTTSPPSTTPNAQNGYGDEAVTPADEGYGSGITGGQDEYAPATVPQMGYGEESVQQSGYDRMRRANEYGDEQVTPSSEGKSTGCVAEEEKEGGIQGQEGVTLLPRETSGY</sequence>
<gene>
    <name evidence="3" type="ORF">PMAYCL1PPCAC_17663</name>
</gene>
<name>A0AAN5CN46_9BILA</name>
<dbReference type="PANTHER" id="PTHR36514">
    <property type="entry name" value="PROTEIN CBG00436"/>
    <property type="match status" value="1"/>
</dbReference>
<comment type="caution">
    <text evidence="3">The sequence shown here is derived from an EMBL/GenBank/DDBJ whole genome shotgun (WGS) entry which is preliminary data.</text>
</comment>
<keyword evidence="2" id="KW-0732">Signal</keyword>
<proteinExistence type="predicted"/>
<dbReference type="AlphaFoldDB" id="A0AAN5CN46"/>
<protein>
    <submittedName>
        <fullName evidence="3">Uncharacterized protein</fullName>
    </submittedName>
</protein>
<feature type="chain" id="PRO_5042946964" evidence="2">
    <location>
        <begin position="16"/>
        <end position="252"/>
    </location>
</feature>
<evidence type="ECO:0000313" key="3">
    <source>
        <dbReference type="EMBL" id="GMR47468.1"/>
    </source>
</evidence>
<evidence type="ECO:0000256" key="2">
    <source>
        <dbReference type="SAM" id="SignalP"/>
    </source>
</evidence>
<evidence type="ECO:0000256" key="1">
    <source>
        <dbReference type="SAM" id="MobiDB-lite"/>
    </source>
</evidence>
<evidence type="ECO:0000313" key="4">
    <source>
        <dbReference type="Proteomes" id="UP001328107"/>
    </source>
</evidence>